<evidence type="ECO:0000259" key="5">
    <source>
        <dbReference type="PROSITE" id="PS50931"/>
    </source>
</evidence>
<dbReference type="SUPFAM" id="SSF46785">
    <property type="entry name" value="Winged helix' DNA-binding domain"/>
    <property type="match status" value="1"/>
</dbReference>
<dbReference type="SUPFAM" id="SSF53850">
    <property type="entry name" value="Periplasmic binding protein-like II"/>
    <property type="match status" value="1"/>
</dbReference>
<dbReference type="PANTHER" id="PTHR30346">
    <property type="entry name" value="TRANSCRIPTIONAL DUAL REGULATOR HCAR-RELATED"/>
    <property type="match status" value="1"/>
</dbReference>
<organism evidence="6 7">
    <name type="scientific">Gordonibacter urolithinfaciens</name>
    <dbReference type="NCBI Taxonomy" id="1335613"/>
    <lineage>
        <taxon>Bacteria</taxon>
        <taxon>Bacillati</taxon>
        <taxon>Actinomycetota</taxon>
        <taxon>Coriobacteriia</taxon>
        <taxon>Eggerthellales</taxon>
        <taxon>Eggerthellaceae</taxon>
        <taxon>Gordonibacter</taxon>
    </lineage>
</organism>
<keyword evidence="3" id="KW-0238">DNA-binding</keyword>
<keyword evidence="2" id="KW-0805">Transcription regulation</keyword>
<dbReference type="FunFam" id="1.10.10.10:FF:000001">
    <property type="entry name" value="LysR family transcriptional regulator"/>
    <property type="match status" value="1"/>
</dbReference>
<dbReference type="Proteomes" id="UP000285258">
    <property type="component" value="Unassembled WGS sequence"/>
</dbReference>
<dbReference type="InterPro" id="IPR005119">
    <property type="entry name" value="LysR_subst-bd"/>
</dbReference>
<dbReference type="InterPro" id="IPR036388">
    <property type="entry name" value="WH-like_DNA-bd_sf"/>
</dbReference>
<dbReference type="Gene3D" id="3.40.190.290">
    <property type="match status" value="1"/>
</dbReference>
<dbReference type="InterPro" id="IPR036390">
    <property type="entry name" value="WH_DNA-bd_sf"/>
</dbReference>
<reference evidence="7" key="1">
    <citation type="submission" date="2018-05" db="EMBL/GenBank/DDBJ databases">
        <title>Genome Sequencing of selected type strains of the family Eggerthellaceae.</title>
        <authorList>
            <person name="Danylec N."/>
            <person name="Stoll D.A."/>
            <person name="Doetsch A."/>
            <person name="Huch M."/>
        </authorList>
    </citation>
    <scope>NUCLEOTIDE SEQUENCE [LARGE SCALE GENOMIC DNA]</scope>
    <source>
        <strain evidence="7">DSM 27213</strain>
    </source>
</reference>
<comment type="similarity">
    <text evidence="1">Belongs to the LysR transcriptional regulatory family.</text>
</comment>
<dbReference type="Pfam" id="PF03466">
    <property type="entry name" value="LysR_substrate"/>
    <property type="match status" value="1"/>
</dbReference>
<dbReference type="PROSITE" id="PS50931">
    <property type="entry name" value="HTH_LYSR"/>
    <property type="match status" value="1"/>
</dbReference>
<dbReference type="Pfam" id="PF00126">
    <property type="entry name" value="HTH_1"/>
    <property type="match status" value="1"/>
</dbReference>
<keyword evidence="4" id="KW-0804">Transcription</keyword>
<dbReference type="InterPro" id="IPR000847">
    <property type="entry name" value="LysR_HTH_N"/>
</dbReference>
<accession>A0A423UH25</accession>
<dbReference type="PANTHER" id="PTHR30346:SF28">
    <property type="entry name" value="HTH-TYPE TRANSCRIPTIONAL REGULATOR CYNR"/>
    <property type="match status" value="1"/>
</dbReference>
<dbReference type="Gene3D" id="1.10.10.10">
    <property type="entry name" value="Winged helix-like DNA-binding domain superfamily/Winged helix DNA-binding domain"/>
    <property type="match status" value="1"/>
</dbReference>
<sequence>MRWRAEASGCDASATASRSDSALWGWAIMEIQQLRYFLAAANHSSFARAAGQCFTSRQNIAHSVNALERELNLPLFERRGNSVVVTPAGQEVAGRVDEILSRIDALQALSVGQVPAEAGLRAAVTYNLLARVPEKVESYLYQFDRGIKLLEVGCEDCYHAICTDEADVGLALCMQRDFPECGFEEVNRLKAYVLVNEMSPLARRSQLSVFDLKDQRIALMSESSFQYEPLFSQLGSLGYDFSNLSIAATASGLYGIKRNEAVGIATSYFVESLPEGMRAVPFDDTRYDWCIYALYPKRSNRLATIMRFVQGLRKSYLDA</sequence>
<evidence type="ECO:0000256" key="2">
    <source>
        <dbReference type="ARBA" id="ARBA00023015"/>
    </source>
</evidence>
<evidence type="ECO:0000313" key="7">
    <source>
        <dbReference type="Proteomes" id="UP000285258"/>
    </source>
</evidence>
<name>A0A423UH25_9ACTN</name>
<dbReference type="GO" id="GO:0003677">
    <property type="term" value="F:DNA binding"/>
    <property type="evidence" value="ECO:0007669"/>
    <property type="project" value="UniProtKB-KW"/>
</dbReference>
<dbReference type="EMBL" id="QIBW01000025">
    <property type="protein sequence ID" value="ROT88048.1"/>
    <property type="molecule type" value="Genomic_DNA"/>
</dbReference>
<protein>
    <submittedName>
        <fullName evidence="6">LysR family transcriptional regulator</fullName>
    </submittedName>
</protein>
<evidence type="ECO:0000256" key="4">
    <source>
        <dbReference type="ARBA" id="ARBA00023163"/>
    </source>
</evidence>
<dbReference type="GO" id="GO:0032993">
    <property type="term" value="C:protein-DNA complex"/>
    <property type="evidence" value="ECO:0007669"/>
    <property type="project" value="TreeGrafter"/>
</dbReference>
<feature type="domain" description="HTH lysR-type" evidence="5">
    <location>
        <begin position="29"/>
        <end position="86"/>
    </location>
</feature>
<gene>
    <name evidence="6" type="ORF">DMP12_13570</name>
</gene>
<comment type="caution">
    <text evidence="6">The sequence shown here is derived from an EMBL/GenBank/DDBJ whole genome shotgun (WGS) entry which is preliminary data.</text>
</comment>
<evidence type="ECO:0000256" key="1">
    <source>
        <dbReference type="ARBA" id="ARBA00009437"/>
    </source>
</evidence>
<proteinExistence type="inferred from homology"/>
<dbReference type="GO" id="GO:0003700">
    <property type="term" value="F:DNA-binding transcription factor activity"/>
    <property type="evidence" value="ECO:0007669"/>
    <property type="project" value="InterPro"/>
</dbReference>
<dbReference type="AlphaFoldDB" id="A0A423UH25"/>
<evidence type="ECO:0000313" key="6">
    <source>
        <dbReference type="EMBL" id="ROT88048.1"/>
    </source>
</evidence>
<evidence type="ECO:0000256" key="3">
    <source>
        <dbReference type="ARBA" id="ARBA00023125"/>
    </source>
</evidence>